<gene>
    <name evidence="1" type="ORF">HCN44_000864</name>
</gene>
<protein>
    <submittedName>
        <fullName evidence="1">Uncharacterized protein</fullName>
    </submittedName>
</protein>
<comment type="caution">
    <text evidence="1">The sequence shown here is derived from an EMBL/GenBank/DDBJ whole genome shotgun (WGS) entry which is preliminary data.</text>
</comment>
<evidence type="ECO:0000313" key="2">
    <source>
        <dbReference type="Proteomes" id="UP000639338"/>
    </source>
</evidence>
<organism evidence="1 2">
    <name type="scientific">Aphidius gifuensis</name>
    <name type="common">Parasitoid wasp</name>
    <dbReference type="NCBI Taxonomy" id="684658"/>
    <lineage>
        <taxon>Eukaryota</taxon>
        <taxon>Metazoa</taxon>
        <taxon>Ecdysozoa</taxon>
        <taxon>Arthropoda</taxon>
        <taxon>Hexapoda</taxon>
        <taxon>Insecta</taxon>
        <taxon>Pterygota</taxon>
        <taxon>Neoptera</taxon>
        <taxon>Endopterygota</taxon>
        <taxon>Hymenoptera</taxon>
        <taxon>Apocrita</taxon>
        <taxon>Ichneumonoidea</taxon>
        <taxon>Braconidae</taxon>
        <taxon>Aphidiinae</taxon>
        <taxon>Aphidius</taxon>
    </lineage>
</organism>
<proteinExistence type="predicted"/>
<name>A0A834XT61_APHGI</name>
<dbReference type="EMBL" id="JACMRX010000003">
    <property type="protein sequence ID" value="KAF7992018.1"/>
    <property type="molecule type" value="Genomic_DNA"/>
</dbReference>
<dbReference type="OrthoDB" id="21443at2759"/>
<accession>A0A834XT61</accession>
<reference evidence="1 2" key="1">
    <citation type="submission" date="2020-08" db="EMBL/GenBank/DDBJ databases">
        <title>Aphidius gifuensis genome sequencing and assembly.</title>
        <authorList>
            <person name="Du Z."/>
        </authorList>
    </citation>
    <scope>NUCLEOTIDE SEQUENCE [LARGE SCALE GENOMIC DNA]</scope>
    <source>
        <strain evidence="1">YNYX2018</strain>
        <tissue evidence="1">Adults</tissue>
    </source>
</reference>
<dbReference type="Proteomes" id="UP000639338">
    <property type="component" value="Unassembled WGS sequence"/>
</dbReference>
<sequence>MSIKLSNVEKVSILACIIKKIDYNTGSPRVILKDISDTIEGLMSREKNRRKNKLLMITTKSLIGIYGKNSRLVSTPILDEILKNNNIINDNGDDNDSIENIFNEDEINIEEDKFINATPRITLTKTKNVLQICDNICNFECNIEDLQIIQNSNDKNLSDNLNQSNNKNTSKSIVNNWSSSFSNDFFLNNESDDEILTN</sequence>
<evidence type="ECO:0000313" key="1">
    <source>
        <dbReference type="EMBL" id="KAF7992018.1"/>
    </source>
</evidence>
<keyword evidence="2" id="KW-1185">Reference proteome</keyword>
<dbReference type="AlphaFoldDB" id="A0A834XT61"/>